<organism evidence="8 9">
    <name type="scientific">Negativicoccus succinicivorans</name>
    <dbReference type="NCBI Taxonomy" id="620903"/>
    <lineage>
        <taxon>Bacteria</taxon>
        <taxon>Bacillati</taxon>
        <taxon>Bacillota</taxon>
        <taxon>Negativicutes</taxon>
        <taxon>Veillonellales</taxon>
        <taxon>Veillonellaceae</taxon>
        <taxon>Negativicoccus</taxon>
    </lineage>
</organism>
<dbReference type="RefSeq" id="WP_159823056.1">
    <property type="nucleotide sequence ID" value="NZ_CABWNB010000003.1"/>
</dbReference>
<dbReference type="EMBL" id="JACHHI010000002">
    <property type="protein sequence ID" value="MBB6477537.1"/>
    <property type="molecule type" value="Genomic_DNA"/>
</dbReference>
<gene>
    <name evidence="8" type="ORF">HNR45_000567</name>
</gene>
<keyword evidence="5" id="KW-0663">Pyridoxal phosphate</keyword>
<dbReference type="GO" id="GO:0008483">
    <property type="term" value="F:transaminase activity"/>
    <property type="evidence" value="ECO:0007669"/>
    <property type="project" value="UniProtKB-KW"/>
</dbReference>
<dbReference type="InterPro" id="IPR004839">
    <property type="entry name" value="Aminotransferase_I/II_large"/>
</dbReference>
<evidence type="ECO:0000256" key="3">
    <source>
        <dbReference type="ARBA" id="ARBA00022576"/>
    </source>
</evidence>
<evidence type="ECO:0000256" key="5">
    <source>
        <dbReference type="ARBA" id="ARBA00022898"/>
    </source>
</evidence>
<dbReference type="PANTHER" id="PTHR46383">
    <property type="entry name" value="ASPARTATE AMINOTRANSFERASE"/>
    <property type="match status" value="1"/>
</dbReference>
<dbReference type="Pfam" id="PF00155">
    <property type="entry name" value="Aminotran_1_2"/>
    <property type="match status" value="1"/>
</dbReference>
<comment type="caution">
    <text evidence="8">The sequence shown here is derived from an EMBL/GenBank/DDBJ whole genome shotgun (WGS) entry which is preliminary data.</text>
</comment>
<dbReference type="SUPFAM" id="SSF53383">
    <property type="entry name" value="PLP-dependent transferases"/>
    <property type="match status" value="1"/>
</dbReference>
<dbReference type="InterPro" id="IPR015422">
    <property type="entry name" value="PyrdxlP-dep_Trfase_small"/>
</dbReference>
<dbReference type="GO" id="GO:0006520">
    <property type="term" value="P:amino acid metabolic process"/>
    <property type="evidence" value="ECO:0007669"/>
    <property type="project" value="InterPro"/>
</dbReference>
<keyword evidence="4 6" id="KW-0808">Transferase</keyword>
<keyword evidence="3 6" id="KW-0032">Aminotransferase</keyword>
<sequence>MDWKTRMVPRVVSIPPSGIRKFFDLASAMDNVISLGVGEPDFNAPDKVIKACIASLEKGETSYTGNAGILPLREEIAKLFAEHYGVEYDPKTEITVTIGVSEAIDMTLRALLNPGDEVLIPDPAYVAYPACVTLAGGTPVLVPTRQEDGFRLTAQALEKYITPKTKVLLIGFPNNPTGTIMDRESLMEIAEVAKRHDLVVISDEIYAELTYEGTHTCIASLPGMRERTVVFNGFSKAYAMTGMRIGYACAPRELTETMFKIHQYAIMCAPTTSQKGALAALRECDADVAAMKAEYDRRRLFVYDELTKMGLPCVKPQGAFYIFPDIRSTGLTDNEFAEGLLAAERIAVVPGSAFGEQGKGHVRISYASSMENLAEAMKRIARFIASKK</sequence>
<evidence type="ECO:0000313" key="8">
    <source>
        <dbReference type="EMBL" id="MBB6477537.1"/>
    </source>
</evidence>
<evidence type="ECO:0000313" key="9">
    <source>
        <dbReference type="Proteomes" id="UP000591941"/>
    </source>
</evidence>
<name>A0A841R339_9FIRM</name>
<evidence type="ECO:0000256" key="4">
    <source>
        <dbReference type="ARBA" id="ARBA00022679"/>
    </source>
</evidence>
<dbReference type="Gene3D" id="3.90.1150.10">
    <property type="entry name" value="Aspartate Aminotransferase, domain 1"/>
    <property type="match status" value="1"/>
</dbReference>
<comment type="cofactor">
    <cofactor evidence="1 6">
        <name>pyridoxal 5'-phosphate</name>
        <dbReference type="ChEBI" id="CHEBI:597326"/>
    </cofactor>
</comment>
<dbReference type="Proteomes" id="UP000591941">
    <property type="component" value="Unassembled WGS sequence"/>
</dbReference>
<dbReference type="GeneID" id="93485840"/>
<dbReference type="GO" id="GO:0030170">
    <property type="term" value="F:pyridoxal phosphate binding"/>
    <property type="evidence" value="ECO:0007669"/>
    <property type="project" value="InterPro"/>
</dbReference>
<feature type="domain" description="Aminotransferase class I/classII large" evidence="7">
    <location>
        <begin position="31"/>
        <end position="380"/>
    </location>
</feature>
<dbReference type="InterPro" id="IPR050596">
    <property type="entry name" value="AspAT/PAT-like"/>
</dbReference>
<dbReference type="InterPro" id="IPR004838">
    <property type="entry name" value="NHTrfase_class1_PyrdxlP-BS"/>
</dbReference>
<dbReference type="AlphaFoldDB" id="A0A841R339"/>
<dbReference type="CDD" id="cd00609">
    <property type="entry name" value="AAT_like"/>
    <property type="match status" value="1"/>
</dbReference>
<dbReference type="EC" id="2.6.1.-" evidence="6"/>
<evidence type="ECO:0000256" key="2">
    <source>
        <dbReference type="ARBA" id="ARBA00007441"/>
    </source>
</evidence>
<dbReference type="OrthoDB" id="9802328at2"/>
<dbReference type="Gene3D" id="3.40.640.10">
    <property type="entry name" value="Type I PLP-dependent aspartate aminotransferase-like (Major domain)"/>
    <property type="match status" value="1"/>
</dbReference>
<evidence type="ECO:0000256" key="6">
    <source>
        <dbReference type="RuleBase" id="RU000481"/>
    </source>
</evidence>
<evidence type="ECO:0000256" key="1">
    <source>
        <dbReference type="ARBA" id="ARBA00001933"/>
    </source>
</evidence>
<comment type="similarity">
    <text evidence="2 6">Belongs to the class-I pyridoxal-phosphate-dependent aminotransferase family.</text>
</comment>
<evidence type="ECO:0000259" key="7">
    <source>
        <dbReference type="Pfam" id="PF00155"/>
    </source>
</evidence>
<proteinExistence type="inferred from homology"/>
<dbReference type="PANTHER" id="PTHR46383:SF3">
    <property type="entry name" value="ASPARTATE AMINOTRANSFERASE-RELATED"/>
    <property type="match status" value="1"/>
</dbReference>
<dbReference type="InterPro" id="IPR015421">
    <property type="entry name" value="PyrdxlP-dep_Trfase_major"/>
</dbReference>
<protein>
    <recommendedName>
        <fullName evidence="6">Aminotransferase</fullName>
        <ecNumber evidence="6">2.6.1.-</ecNumber>
    </recommendedName>
</protein>
<dbReference type="FunFam" id="3.40.640.10:FF:000033">
    <property type="entry name" value="Aspartate aminotransferase"/>
    <property type="match status" value="1"/>
</dbReference>
<dbReference type="PROSITE" id="PS00105">
    <property type="entry name" value="AA_TRANSFER_CLASS_1"/>
    <property type="match status" value="1"/>
</dbReference>
<dbReference type="InterPro" id="IPR015424">
    <property type="entry name" value="PyrdxlP-dep_Trfase"/>
</dbReference>
<keyword evidence="9" id="KW-1185">Reference proteome</keyword>
<accession>A0A841R339</accession>
<reference evidence="8 9" key="1">
    <citation type="submission" date="2020-08" db="EMBL/GenBank/DDBJ databases">
        <title>Genomic Encyclopedia of Type Strains, Phase IV (KMG-IV): sequencing the most valuable type-strain genomes for metagenomic binning, comparative biology and taxonomic classification.</title>
        <authorList>
            <person name="Goeker M."/>
        </authorList>
    </citation>
    <scope>NUCLEOTIDE SEQUENCE [LARGE SCALE GENOMIC DNA]</scope>
    <source>
        <strain evidence="8 9">DSM 21255</strain>
    </source>
</reference>